<dbReference type="Pfam" id="PF01584">
    <property type="entry name" value="CheW"/>
    <property type="match status" value="1"/>
</dbReference>
<proteinExistence type="predicted"/>
<gene>
    <name evidence="2" type="ORF">GL58_13850</name>
</gene>
<name>A0A0L7MF87_COMTE</name>
<dbReference type="Gene3D" id="2.30.30.40">
    <property type="entry name" value="SH3 Domains"/>
    <property type="match status" value="1"/>
</dbReference>
<dbReference type="SUPFAM" id="SSF50341">
    <property type="entry name" value="CheW-like"/>
    <property type="match status" value="1"/>
</dbReference>
<evidence type="ECO:0000313" key="3">
    <source>
        <dbReference type="Proteomes" id="UP000037442"/>
    </source>
</evidence>
<dbReference type="AlphaFoldDB" id="A0A0L7MF87"/>
<evidence type="ECO:0000313" key="2">
    <source>
        <dbReference type="EMBL" id="KOC20562.1"/>
    </source>
</evidence>
<sequence>MPLETMTAPAQRAQDLLQTDVFIPHMRQVGRCESSLRELNLMWRLIESSAKMNCPQEAQALLPMMAATRGGFERLEQDLVQSMVMQAVTGVTAGLASQAQHLIDTLVRNLYERTADVGFLATDAMLCQFMAGADGDEAAITQRLRAYRSKYTVYADILLLDAEGQVRASASERSQPTDQPCRDALIARALQSQGFVQGFGVTDLLPGHDSGLIYAHRMLHPINQQAMGVLCLCFDFDGEMQGIWSGRDRTDGSGAPEAQTSIALLLDKQGQVLASSDLHWIGVGANVRPHRDGASVLHVHGGRTYLVQSAASAGYQGYMGPQGWRAQIMTPLELAFGLSSQAGLEGLDAAVAQGLLTHAHRFCPPLHAIHSAADTIRRVVWNGRVMTAGKQMDNTRLQAVLEQIGETGARTNEVFSQSIDALYGTVLNTALRDNSLLTSLLVDLLDRNLYERANDCRWWALTPQLSELLEVLALGEGAGDQVSEACELLTAIHDLYTVYQQIMVYDIRGKVVAISQRGRLDAGGSELLGTYIEADSLHQVLALAGTQAYHVSPWRPCVQHEDEGPTYVYHAAIRNSDGMVLGGIGLVFHAQREFKAMLEGVTGVQAGGAGSRRVAYLSRSGMVMSSSDVQLQPGVQLELPPVMLALAPGQSMARAMVYQGQYCVVAITAGSGYREFKRSDGYREEVLALSVQAFGAVQDDALAAVSRRNTRVQSLTAASQGSAAGMEMATFFVGRSVLAVDAACVLEAQSASAIAPVSAGRLPHCVGTLARRSQGAVAGYVWVFDLGALLFGKPVTRTAQSQVIVLEHLGLKLGVLVSDLEGVVRFESGQLRLAPAMAGAADQLVDRLIRANEGDLLIQCLNVVALVRMLKAPLPAEQGAGG</sequence>
<dbReference type="SMART" id="SM00260">
    <property type="entry name" value="CheW"/>
    <property type="match status" value="1"/>
</dbReference>
<organism evidence="2 3">
    <name type="scientific">Comamonas testosteroni</name>
    <name type="common">Pseudomonas testosteroni</name>
    <dbReference type="NCBI Taxonomy" id="285"/>
    <lineage>
        <taxon>Bacteria</taxon>
        <taxon>Pseudomonadati</taxon>
        <taxon>Pseudomonadota</taxon>
        <taxon>Betaproteobacteria</taxon>
        <taxon>Burkholderiales</taxon>
        <taxon>Comamonadaceae</taxon>
        <taxon>Comamonas</taxon>
    </lineage>
</organism>
<dbReference type="RefSeq" id="WP_230847732.1">
    <property type="nucleotide sequence ID" value="NZ_JNVD01000022.1"/>
</dbReference>
<reference evidence="3" key="1">
    <citation type="submission" date="2014-06" db="EMBL/GenBank/DDBJ databases">
        <title>Draft genome sequence of C. testosteroni WDL7.</title>
        <authorList>
            <person name="Wu Y."/>
            <person name="Seshan H."/>
            <person name="Arumugam K."/>
        </authorList>
    </citation>
    <scope>NUCLEOTIDE SEQUENCE [LARGE SCALE GENOMIC DNA]</scope>
    <source>
        <strain evidence="3">WDL7</strain>
    </source>
</reference>
<evidence type="ECO:0000259" key="1">
    <source>
        <dbReference type="PROSITE" id="PS50851"/>
    </source>
</evidence>
<dbReference type="Gene3D" id="2.40.50.180">
    <property type="entry name" value="CheA-289, Domain 4"/>
    <property type="match status" value="1"/>
</dbReference>
<dbReference type="PROSITE" id="PS50851">
    <property type="entry name" value="CHEW"/>
    <property type="match status" value="1"/>
</dbReference>
<dbReference type="GO" id="GO:0007165">
    <property type="term" value="P:signal transduction"/>
    <property type="evidence" value="ECO:0007669"/>
    <property type="project" value="InterPro"/>
</dbReference>
<dbReference type="PATRIC" id="fig|285.49.peg.2858"/>
<protein>
    <submittedName>
        <fullName evidence="2">Chemotaxis protein CheW</fullName>
    </submittedName>
</protein>
<dbReference type="InterPro" id="IPR002545">
    <property type="entry name" value="CheW-lke_dom"/>
</dbReference>
<dbReference type="InterPro" id="IPR036061">
    <property type="entry name" value="CheW-like_dom_sf"/>
</dbReference>
<comment type="caution">
    <text evidence="2">The sequence shown here is derived from an EMBL/GenBank/DDBJ whole genome shotgun (WGS) entry which is preliminary data.</text>
</comment>
<accession>A0A0L7MF87</accession>
<feature type="domain" description="CheW-like" evidence="1">
    <location>
        <begin position="725"/>
        <end position="872"/>
    </location>
</feature>
<dbReference type="GO" id="GO:0006935">
    <property type="term" value="P:chemotaxis"/>
    <property type="evidence" value="ECO:0007669"/>
    <property type="project" value="InterPro"/>
</dbReference>
<dbReference type="EMBL" id="JNVD01000022">
    <property type="protein sequence ID" value="KOC20562.1"/>
    <property type="molecule type" value="Genomic_DNA"/>
</dbReference>
<dbReference type="Proteomes" id="UP000037442">
    <property type="component" value="Unassembled WGS sequence"/>
</dbReference>